<accession>A0A5R9RPX4</accession>
<dbReference type="InterPro" id="IPR003718">
    <property type="entry name" value="OsmC/Ohr_fam"/>
</dbReference>
<dbReference type="InterPro" id="IPR052924">
    <property type="entry name" value="OsmC/Ohr_hydroprdx_reductase"/>
</dbReference>
<name>A0A5R9RPX4_9PSED</name>
<dbReference type="Gene3D" id="3.30.300.20">
    <property type="match status" value="1"/>
</dbReference>
<proteinExistence type="predicted"/>
<comment type="caution">
    <text evidence="2">The sequence shown here is derived from an EMBL/GenBank/DDBJ whole genome shotgun (WGS) entry which is preliminary data.</text>
</comment>
<dbReference type="RefSeq" id="WP_138521711.1">
    <property type="nucleotide sequence ID" value="NZ_JAOCBK010000005.1"/>
</dbReference>
<dbReference type="EMBL" id="SWDV01000010">
    <property type="protein sequence ID" value="TLX78844.1"/>
    <property type="molecule type" value="Genomic_DNA"/>
</dbReference>
<dbReference type="AlphaFoldDB" id="A0A5R9RPX4"/>
<evidence type="ECO:0000256" key="1">
    <source>
        <dbReference type="SAM" id="MobiDB-lite"/>
    </source>
</evidence>
<keyword evidence="3" id="KW-1185">Reference proteome</keyword>
<dbReference type="InterPro" id="IPR015946">
    <property type="entry name" value="KH_dom-like_a/b"/>
</dbReference>
<evidence type="ECO:0000313" key="2">
    <source>
        <dbReference type="EMBL" id="TLX78844.1"/>
    </source>
</evidence>
<dbReference type="OrthoDB" id="8850403at2"/>
<reference evidence="2 3" key="1">
    <citation type="submission" date="2019-04" db="EMBL/GenBank/DDBJ databases">
        <authorList>
            <person name="Li M."/>
        </authorList>
    </citation>
    <scope>NUCLEOTIDE SEQUENCE [LARGE SCALE GENOMIC DNA]</scope>
    <source>
        <strain evidence="2 3">LAM1902</strain>
    </source>
</reference>
<organism evidence="2 3">
    <name type="scientific">Pseudomonas nicosulfuronedens</name>
    <dbReference type="NCBI Taxonomy" id="2571105"/>
    <lineage>
        <taxon>Bacteria</taxon>
        <taxon>Pseudomonadati</taxon>
        <taxon>Pseudomonadota</taxon>
        <taxon>Gammaproteobacteria</taxon>
        <taxon>Pseudomonadales</taxon>
        <taxon>Pseudomonadaceae</taxon>
        <taxon>Pseudomonas</taxon>
    </lineage>
</organism>
<dbReference type="PANTHER" id="PTHR35368">
    <property type="entry name" value="HYDROPEROXIDE REDUCTASE"/>
    <property type="match status" value="1"/>
</dbReference>
<protein>
    <submittedName>
        <fullName evidence="2">OsmC family protein</fullName>
    </submittedName>
</protein>
<dbReference type="PANTHER" id="PTHR35368:SF1">
    <property type="entry name" value="HYDROPEROXIDE REDUCTASE"/>
    <property type="match status" value="1"/>
</dbReference>
<dbReference type="Proteomes" id="UP000306635">
    <property type="component" value="Unassembled WGS sequence"/>
</dbReference>
<evidence type="ECO:0000313" key="3">
    <source>
        <dbReference type="Proteomes" id="UP000306635"/>
    </source>
</evidence>
<gene>
    <name evidence="2" type="ORF">FAS41_09910</name>
</gene>
<feature type="region of interest" description="Disordered" evidence="1">
    <location>
        <begin position="37"/>
        <end position="56"/>
    </location>
</feature>
<dbReference type="SUPFAM" id="SSF82784">
    <property type="entry name" value="OsmC-like"/>
    <property type="match status" value="1"/>
</dbReference>
<dbReference type="InterPro" id="IPR036102">
    <property type="entry name" value="OsmC/Ohrsf"/>
</dbReference>
<dbReference type="Pfam" id="PF02566">
    <property type="entry name" value="OsmC"/>
    <property type="match status" value="1"/>
</dbReference>
<sequence length="177" mass="18816">MSSESILAAQQRLTRLVQQRPGVALVEETPAIAQWEGAGKTHTRHPDGNVIHTDLPRELGGDGERISPGWLLRAAMASCAVTRIAMLANETGVALQKLEAEVGSITDVHGLLGLSREDGQPASPGPTQARLQVRIAAAQVPDEQLRELVSEAIRLSPMVAAFRDAIPVQLDIDTGPA</sequence>